<protein>
    <submittedName>
        <fullName evidence="1">Uncharacterized protein</fullName>
    </submittedName>
</protein>
<accession>A0AAU8KUP7</accession>
<organism evidence="1">
    <name type="scientific">Acinetobacter phage vB_Ab_1137_KEN_02</name>
    <dbReference type="NCBI Taxonomy" id="3143013"/>
    <lineage>
        <taxon>Viruses</taxon>
    </lineage>
</organism>
<name>A0AAU8KUP7_9VIRU</name>
<gene>
    <name evidence="1" type="ORF">LXXJYBMR_CDS0012</name>
</gene>
<proteinExistence type="predicted"/>
<reference evidence="1" key="1">
    <citation type="submission" date="2024-05" db="EMBL/GenBank/DDBJ databases">
        <title>Complete Genome Sequences of 14 Acinetobacter baumannii phages isolated in Kenya.</title>
        <authorList>
            <person name="Mwai F."/>
            <person name="Kigen C."/>
            <person name="Makobe C."/>
            <person name="Georges M."/>
            <person name="Mutai I."/>
            <person name="Odoyo E."/>
            <person name="Gachoya M."/>
            <person name="Musila L."/>
        </authorList>
    </citation>
    <scope>NUCLEOTIDE SEQUENCE</scope>
</reference>
<evidence type="ECO:0000313" key="1">
    <source>
        <dbReference type="EMBL" id="XCN27242.1"/>
    </source>
</evidence>
<sequence>MDFVNMILGWLKAHVGVIFMGGGGWCNSHRLSAFWQAISYRVRHIASNYTYSTTTY</sequence>
<dbReference type="EMBL" id="PP841130">
    <property type="protein sequence ID" value="XCN27242.1"/>
    <property type="molecule type" value="Genomic_DNA"/>
</dbReference>